<name>A0A1H0EDV9_9ACTN</name>
<dbReference type="STRING" id="1052260.SAMN05660199_00723"/>
<protein>
    <submittedName>
        <fullName evidence="2">Uncharacterized protein</fullName>
    </submittedName>
</protein>
<organism evidence="2 3">
    <name type="scientific">Klenkia soli</name>
    <dbReference type="NCBI Taxonomy" id="1052260"/>
    <lineage>
        <taxon>Bacteria</taxon>
        <taxon>Bacillati</taxon>
        <taxon>Actinomycetota</taxon>
        <taxon>Actinomycetes</taxon>
        <taxon>Geodermatophilales</taxon>
        <taxon>Geodermatophilaceae</taxon>
        <taxon>Klenkia</taxon>
    </lineage>
</organism>
<dbReference type="Proteomes" id="UP000199088">
    <property type="component" value="Unassembled WGS sequence"/>
</dbReference>
<sequence length="74" mass="7408">MSTDIAALQKSVTAAEAALRRLERDGADAQALQGARQQVTVASVALADALAARAQRAQDAAAAAAATGAVDLYV</sequence>
<feature type="coiled-coil region" evidence="1">
    <location>
        <begin position="5"/>
        <end position="32"/>
    </location>
</feature>
<dbReference type="RefSeq" id="WP_091239881.1">
    <property type="nucleotide sequence ID" value="NZ_FNIR01000002.1"/>
</dbReference>
<evidence type="ECO:0000256" key="1">
    <source>
        <dbReference type="SAM" id="Coils"/>
    </source>
</evidence>
<gene>
    <name evidence="2" type="ORF">SAMN05660199_00723</name>
</gene>
<keyword evidence="1" id="KW-0175">Coiled coil</keyword>
<dbReference type="EMBL" id="FNIR01000002">
    <property type="protein sequence ID" value="SDN80615.1"/>
    <property type="molecule type" value="Genomic_DNA"/>
</dbReference>
<evidence type="ECO:0000313" key="2">
    <source>
        <dbReference type="EMBL" id="SDN80615.1"/>
    </source>
</evidence>
<accession>A0A1H0EDV9</accession>
<keyword evidence="3" id="KW-1185">Reference proteome</keyword>
<proteinExistence type="predicted"/>
<reference evidence="3" key="1">
    <citation type="submission" date="2016-10" db="EMBL/GenBank/DDBJ databases">
        <authorList>
            <person name="Varghese N."/>
            <person name="Submissions S."/>
        </authorList>
    </citation>
    <scope>NUCLEOTIDE SEQUENCE [LARGE SCALE GENOMIC DNA]</scope>
    <source>
        <strain evidence="3">DSM 45843</strain>
    </source>
</reference>
<dbReference type="AlphaFoldDB" id="A0A1H0EDV9"/>
<evidence type="ECO:0000313" key="3">
    <source>
        <dbReference type="Proteomes" id="UP000199088"/>
    </source>
</evidence>